<dbReference type="RefSeq" id="WP_168884024.1">
    <property type="nucleotide sequence ID" value="NZ_JABAIL010000006.1"/>
</dbReference>
<keyword evidence="1" id="KW-0732">Signal</keyword>
<evidence type="ECO:0000256" key="1">
    <source>
        <dbReference type="SAM" id="SignalP"/>
    </source>
</evidence>
<evidence type="ECO:0000259" key="2">
    <source>
        <dbReference type="Pfam" id="PF18962"/>
    </source>
</evidence>
<comment type="caution">
    <text evidence="3">The sequence shown here is derived from an EMBL/GenBank/DDBJ whole genome shotgun (WGS) entry which is preliminary data.</text>
</comment>
<evidence type="ECO:0000313" key="3">
    <source>
        <dbReference type="EMBL" id="NLR93310.1"/>
    </source>
</evidence>
<organism evidence="3 4">
    <name type="scientific">Flammeovirga agarivorans</name>
    <dbReference type="NCBI Taxonomy" id="2726742"/>
    <lineage>
        <taxon>Bacteria</taxon>
        <taxon>Pseudomonadati</taxon>
        <taxon>Bacteroidota</taxon>
        <taxon>Cytophagia</taxon>
        <taxon>Cytophagales</taxon>
        <taxon>Flammeovirgaceae</taxon>
        <taxon>Flammeovirga</taxon>
    </lineage>
</organism>
<dbReference type="InterPro" id="IPR026444">
    <property type="entry name" value="Secre_tail"/>
</dbReference>
<reference evidence="3 4" key="1">
    <citation type="submission" date="2020-04" db="EMBL/GenBank/DDBJ databases">
        <title>Flammeovirga sp. SR4, a novel species isolated from seawater.</title>
        <authorList>
            <person name="Wang X."/>
        </authorList>
    </citation>
    <scope>NUCLEOTIDE SEQUENCE [LARGE SCALE GENOMIC DNA]</scope>
    <source>
        <strain evidence="3 4">SR4</strain>
    </source>
</reference>
<name>A0A7X8SNA7_9BACT</name>
<evidence type="ECO:0000313" key="4">
    <source>
        <dbReference type="Proteomes" id="UP000585050"/>
    </source>
</evidence>
<dbReference type="Pfam" id="PF18962">
    <property type="entry name" value="Por_Secre_tail"/>
    <property type="match status" value="1"/>
</dbReference>
<proteinExistence type="predicted"/>
<dbReference type="NCBIfam" id="TIGR04183">
    <property type="entry name" value="Por_Secre_tail"/>
    <property type="match status" value="1"/>
</dbReference>
<dbReference type="AlphaFoldDB" id="A0A7X8SNA7"/>
<keyword evidence="4" id="KW-1185">Reference proteome</keyword>
<dbReference type="EMBL" id="JABAIL010000006">
    <property type="protein sequence ID" value="NLR93310.1"/>
    <property type="molecule type" value="Genomic_DNA"/>
</dbReference>
<sequence>MIKLKKLVGWIIFLICSTYNVNAQDIFSGGSGSGDDLSYLKESGSIVSASIFGGGSGAGDDLSHLEETGSVATGDIFSGGNASGYDLSSATNQSITTPDLSNEIYKGGQSKGDDFSHYEAEDPLEQMDLPIELADFEVVKQENRAIIKWITLTEINNDYFILERSKEGKNWQEIMRIDGQGNSSISQKYEVEDTSPIRGQSFYRLRNVDFDGTIHYSDIRSFINDTLDDFELLAYPNPFIDEFTLVLDEAYHSKIEMYAIDGKRINFDVLQSDDRKIKLSLPELRKGVYLIKVASKSTLILMKK</sequence>
<dbReference type="Proteomes" id="UP000585050">
    <property type="component" value="Unassembled WGS sequence"/>
</dbReference>
<feature type="signal peptide" evidence="1">
    <location>
        <begin position="1"/>
        <end position="23"/>
    </location>
</feature>
<feature type="chain" id="PRO_5030955406" evidence="1">
    <location>
        <begin position="24"/>
        <end position="304"/>
    </location>
</feature>
<feature type="domain" description="Secretion system C-terminal sorting" evidence="2">
    <location>
        <begin position="235"/>
        <end position="301"/>
    </location>
</feature>
<gene>
    <name evidence="3" type="ORF">HGP29_19095</name>
</gene>
<accession>A0A7X8SNA7</accession>
<protein>
    <submittedName>
        <fullName evidence="3">T9SS type A sorting domain-containing protein</fullName>
    </submittedName>
</protein>